<evidence type="ECO:0000313" key="6">
    <source>
        <dbReference type="Proteomes" id="UP001549773"/>
    </source>
</evidence>
<evidence type="ECO:0000256" key="2">
    <source>
        <dbReference type="ARBA" id="ARBA00022801"/>
    </source>
</evidence>
<dbReference type="Gene3D" id="1.10.1400.10">
    <property type="match status" value="1"/>
</dbReference>
<proteinExistence type="inferred from homology"/>
<dbReference type="Pfam" id="PF01804">
    <property type="entry name" value="Penicil_amidase"/>
    <property type="match status" value="1"/>
</dbReference>
<keyword evidence="4" id="KW-0472">Membrane</keyword>
<keyword evidence="4" id="KW-0812">Transmembrane</keyword>
<dbReference type="InterPro" id="IPR043147">
    <property type="entry name" value="Penicillin_amidase_A-knob"/>
</dbReference>
<dbReference type="Gene3D" id="3.60.20.10">
    <property type="entry name" value="Glutamine Phosphoribosylpyrophosphate, subunit 1, domain 1"/>
    <property type="match status" value="1"/>
</dbReference>
<dbReference type="CDD" id="cd03747">
    <property type="entry name" value="Ntn_PGA_like"/>
    <property type="match status" value="1"/>
</dbReference>
<reference evidence="5 6" key="1">
    <citation type="submission" date="2024-07" db="EMBL/GenBank/DDBJ databases">
        <title>The genome sequence of type strain Sediminicola luteus GDMCC 1.2596T.</title>
        <authorList>
            <person name="Liu Y."/>
        </authorList>
    </citation>
    <scope>NUCLEOTIDE SEQUENCE [LARGE SCALE GENOMIC DNA]</scope>
    <source>
        <strain evidence="5 6">GDMCC 1.2596</strain>
    </source>
</reference>
<dbReference type="EMBL" id="JBEWYP010000003">
    <property type="protein sequence ID" value="MET7029015.1"/>
    <property type="molecule type" value="Genomic_DNA"/>
</dbReference>
<evidence type="ECO:0000256" key="4">
    <source>
        <dbReference type="SAM" id="Phobius"/>
    </source>
</evidence>
<evidence type="ECO:0000256" key="3">
    <source>
        <dbReference type="ARBA" id="ARBA00023145"/>
    </source>
</evidence>
<dbReference type="PIRSF" id="PIRSF001227">
    <property type="entry name" value="Pen_acylase"/>
    <property type="match status" value="1"/>
</dbReference>
<comment type="caution">
    <text evidence="5">The sequence shown here is derived from an EMBL/GenBank/DDBJ whole genome shotgun (WGS) entry which is preliminary data.</text>
</comment>
<keyword evidence="4" id="KW-1133">Transmembrane helix</keyword>
<dbReference type="InterPro" id="IPR029055">
    <property type="entry name" value="Ntn_hydrolases_N"/>
</dbReference>
<dbReference type="InterPro" id="IPR043146">
    <property type="entry name" value="Penicillin_amidase_N_B-knob"/>
</dbReference>
<comment type="similarity">
    <text evidence="1">Belongs to the peptidase S45 family.</text>
</comment>
<keyword evidence="3" id="KW-0865">Zymogen</keyword>
<accession>A0ABV2TVW2</accession>
<name>A0ABV2TVW2_9FLAO</name>
<dbReference type="RefSeq" id="WP_354617841.1">
    <property type="nucleotide sequence ID" value="NZ_JBEWYP010000003.1"/>
</dbReference>
<organism evidence="5 6">
    <name type="scientific">Sediminicola luteus</name>
    <dbReference type="NCBI Taxonomy" id="319238"/>
    <lineage>
        <taxon>Bacteria</taxon>
        <taxon>Pseudomonadati</taxon>
        <taxon>Bacteroidota</taxon>
        <taxon>Flavobacteriia</taxon>
        <taxon>Flavobacteriales</taxon>
        <taxon>Flavobacteriaceae</taxon>
        <taxon>Sediminicola</taxon>
    </lineage>
</organism>
<dbReference type="EC" id="3.5.1.-" evidence="5"/>
<dbReference type="Gene3D" id="2.30.120.10">
    <property type="match status" value="1"/>
</dbReference>
<dbReference type="SUPFAM" id="SSF56235">
    <property type="entry name" value="N-terminal nucleophile aminohydrolases (Ntn hydrolases)"/>
    <property type="match status" value="1"/>
</dbReference>
<dbReference type="GO" id="GO:0016787">
    <property type="term" value="F:hydrolase activity"/>
    <property type="evidence" value="ECO:0007669"/>
    <property type="project" value="UniProtKB-KW"/>
</dbReference>
<gene>
    <name evidence="5" type="ORF">ABXZ32_06400</name>
</gene>
<dbReference type="Proteomes" id="UP001549773">
    <property type="component" value="Unassembled WGS sequence"/>
</dbReference>
<evidence type="ECO:0000313" key="5">
    <source>
        <dbReference type="EMBL" id="MET7029015.1"/>
    </source>
</evidence>
<dbReference type="InterPro" id="IPR023343">
    <property type="entry name" value="Penicillin_amidase_dom1"/>
</dbReference>
<dbReference type="PANTHER" id="PTHR34218">
    <property type="entry name" value="PEPTIDASE S45 PENICILLIN AMIDASE"/>
    <property type="match status" value="1"/>
</dbReference>
<keyword evidence="6" id="KW-1185">Reference proteome</keyword>
<dbReference type="Gene3D" id="1.10.439.10">
    <property type="entry name" value="Penicillin Amidohydrolase, domain 1"/>
    <property type="match status" value="1"/>
</dbReference>
<sequence>MNRTKNVLAIILFVLGVLALALIIFIQTLRPDYKGKKQLKGISESVSVYFDTYGIPHIYASNELDAIRALGYVHAQDRLWQMELLRRIGTGGLSEVFGEDMVETDKFFLSLGIGDASARAVSALDKNSEANQLAEAYLDGVNQFIEKGPTPVEFYLTGLQKQSFQIKDIYNTVGYMAFSFAMAHKTDPLLTNIKDKLGMPYLVDLEVGVDADTEWIKNFKAKSSDSIQNRVVALLENSLKNLPFPQFIGSNSWVIAPQKTKNGKVILANDPHIGFAQPSVWYEAHISTPTYEKYGYHMAGIPFPLLAHDRTLAYGITMFENDDVDFYYEETHPSDSTLYKTNEGWEKYETFNKTIKVKDGEDITFTFKKSKHGPILNGIADQVKGERPIAMSWIYTQGGNKVLEAIHGLSHAKNIKDFQAALPNIHAPGLNIMYGDAKGNVAWWATAKLYQLPNSTNTKFIMDGASGEQEILRYLDFEENPQAINPPWNYVYSANNQPDSIAGMLYPGYYLPENRAKRIVKLLEPRNDWDMAATQNMMLDVTSSEDAGIVMDLVKTMDIALLSQEKIEVLELLRHWDGSYPLKSVEGTIYNRWVYFFLRNTLEDELGEEMFQQILATHMIKRSIAPLAAKTASVWWDNIFTKDKVETKADIVRLAFDEAIASLKEDLGEDNIQWTWDKVHTLEHGHPIGQVALLRRFFNVGPFPVIGAREVINNMGFPYDNSRFYKVSSGPSTRRIVDFSDIENSRSILPTGQSGNPFSPHYEDQAEMYINGEFRKMMMNELEIKKTSENLLIFQPTKRKESKN</sequence>
<dbReference type="PANTHER" id="PTHR34218:SF5">
    <property type="entry name" value="PENICILLIN ACYLASE FAMILY PROTEIN"/>
    <property type="match status" value="1"/>
</dbReference>
<protein>
    <submittedName>
        <fullName evidence="5">Penicillin acylase family protein</fullName>
        <ecNumber evidence="5">3.5.1.-</ecNumber>
    </submittedName>
</protein>
<feature type="transmembrane region" description="Helical" evidence="4">
    <location>
        <begin position="7"/>
        <end position="26"/>
    </location>
</feature>
<dbReference type="InterPro" id="IPR002692">
    <property type="entry name" value="S45"/>
</dbReference>
<dbReference type="InterPro" id="IPR014395">
    <property type="entry name" value="Pen/GL7ACA/AHL_acylase"/>
</dbReference>
<keyword evidence="2 5" id="KW-0378">Hydrolase</keyword>
<evidence type="ECO:0000256" key="1">
    <source>
        <dbReference type="ARBA" id="ARBA00006586"/>
    </source>
</evidence>